<dbReference type="RefSeq" id="WP_168051692.1">
    <property type="nucleotide sequence ID" value="NZ_JAATJR010000005.1"/>
</dbReference>
<dbReference type="InterPro" id="IPR029063">
    <property type="entry name" value="SAM-dependent_MTases_sf"/>
</dbReference>
<dbReference type="NCBIfam" id="TIGR01444">
    <property type="entry name" value="fkbM_fam"/>
    <property type="match status" value="1"/>
</dbReference>
<accession>A0ABX1F3M4</accession>
<keyword evidence="2" id="KW-0808">Transferase</keyword>
<dbReference type="PANTHER" id="PTHR34203">
    <property type="entry name" value="METHYLTRANSFERASE, FKBM FAMILY PROTEIN"/>
    <property type="match status" value="1"/>
</dbReference>
<name>A0ABX1F3M4_9PROT</name>
<dbReference type="GO" id="GO:0008168">
    <property type="term" value="F:methyltransferase activity"/>
    <property type="evidence" value="ECO:0007669"/>
    <property type="project" value="UniProtKB-KW"/>
</dbReference>
<dbReference type="Proteomes" id="UP000765160">
    <property type="component" value="Unassembled WGS sequence"/>
</dbReference>
<dbReference type="SUPFAM" id="SSF53335">
    <property type="entry name" value="S-adenosyl-L-methionine-dependent methyltransferases"/>
    <property type="match status" value="1"/>
</dbReference>
<keyword evidence="2" id="KW-0489">Methyltransferase</keyword>
<sequence>MLDKLLSLLRARLRRRSDWYYLGNGVGLALTHFGRKIFLPGGDAGMTPDIILSGRWEPHVEALLRRVLKPGMQVAEVGASLGFHTLVMGEAVGPTGHVHAFEPYPKVLPLLRNTLASNRFQDRVTLREVAVLHAPGDVHFAADPAQAGSAHLAIPVAAPSYTESFAVPATRLDDALAELPALDLLRMDAEGTEGLVLLGAQQIMERSPKLMVVMEWSPAMLAARGDVAELANWIAALGFRCRRIERQGVLTDVTAAEMPGLSHCDLLLTRGDAPV</sequence>
<evidence type="ECO:0000313" key="3">
    <source>
        <dbReference type="Proteomes" id="UP000765160"/>
    </source>
</evidence>
<evidence type="ECO:0000259" key="1">
    <source>
        <dbReference type="Pfam" id="PF05050"/>
    </source>
</evidence>
<dbReference type="InterPro" id="IPR052514">
    <property type="entry name" value="SAM-dependent_MTase"/>
</dbReference>
<feature type="domain" description="Methyltransferase FkbM" evidence="1">
    <location>
        <begin position="76"/>
        <end position="241"/>
    </location>
</feature>
<reference evidence="2 3" key="1">
    <citation type="submission" date="2020-03" db="EMBL/GenBank/DDBJ databases">
        <title>Roseomonas selenitidurans sp. nov. isolated from soil.</title>
        <authorList>
            <person name="Liu H."/>
        </authorList>
    </citation>
    <scope>NUCLEOTIDE SEQUENCE [LARGE SCALE GENOMIC DNA]</scope>
    <source>
        <strain evidence="2 3">JCM 15073</strain>
    </source>
</reference>
<keyword evidence="3" id="KW-1185">Reference proteome</keyword>
<dbReference type="GO" id="GO:0032259">
    <property type="term" value="P:methylation"/>
    <property type="evidence" value="ECO:0007669"/>
    <property type="project" value="UniProtKB-KW"/>
</dbReference>
<gene>
    <name evidence="2" type="ORF">HB662_19345</name>
</gene>
<proteinExistence type="predicted"/>
<protein>
    <submittedName>
        <fullName evidence="2">FkbM family methyltransferase</fullName>
    </submittedName>
</protein>
<organism evidence="2 3">
    <name type="scientific">Falsiroseomonas frigidaquae</name>
    <dbReference type="NCBI Taxonomy" id="487318"/>
    <lineage>
        <taxon>Bacteria</taxon>
        <taxon>Pseudomonadati</taxon>
        <taxon>Pseudomonadota</taxon>
        <taxon>Alphaproteobacteria</taxon>
        <taxon>Acetobacterales</taxon>
        <taxon>Roseomonadaceae</taxon>
        <taxon>Falsiroseomonas</taxon>
    </lineage>
</organism>
<evidence type="ECO:0000313" key="2">
    <source>
        <dbReference type="EMBL" id="NKE46944.1"/>
    </source>
</evidence>
<dbReference type="Pfam" id="PF05050">
    <property type="entry name" value="Methyltransf_21"/>
    <property type="match status" value="1"/>
</dbReference>
<dbReference type="EMBL" id="JAAVTX010000005">
    <property type="protein sequence ID" value="NKE46944.1"/>
    <property type="molecule type" value="Genomic_DNA"/>
</dbReference>
<comment type="caution">
    <text evidence="2">The sequence shown here is derived from an EMBL/GenBank/DDBJ whole genome shotgun (WGS) entry which is preliminary data.</text>
</comment>
<dbReference type="Gene3D" id="3.40.50.150">
    <property type="entry name" value="Vaccinia Virus protein VP39"/>
    <property type="match status" value="1"/>
</dbReference>
<dbReference type="InterPro" id="IPR006342">
    <property type="entry name" value="FkbM_mtfrase"/>
</dbReference>
<dbReference type="PANTHER" id="PTHR34203:SF15">
    <property type="entry name" value="SLL1173 PROTEIN"/>
    <property type="match status" value="1"/>
</dbReference>